<proteinExistence type="predicted"/>
<reference evidence="1" key="1">
    <citation type="submission" date="2022-05" db="EMBL/GenBank/DDBJ databases">
        <authorList>
            <person name="Okamura Y."/>
        </authorList>
    </citation>
    <scope>NUCLEOTIDE SEQUENCE</scope>
</reference>
<gene>
    <name evidence="1" type="ORF">PIBRA_LOCUS3968</name>
</gene>
<dbReference type="Proteomes" id="UP001152562">
    <property type="component" value="Unassembled WGS sequence"/>
</dbReference>
<dbReference type="AlphaFoldDB" id="A0A9P0TCR1"/>
<accession>A0A9P0TCR1</accession>
<evidence type="ECO:0000313" key="2">
    <source>
        <dbReference type="Proteomes" id="UP001152562"/>
    </source>
</evidence>
<dbReference type="EMBL" id="CALOZG010000004">
    <property type="protein sequence ID" value="CAH4022384.1"/>
    <property type="molecule type" value="Genomic_DNA"/>
</dbReference>
<keyword evidence="2" id="KW-1185">Reference proteome</keyword>
<protein>
    <submittedName>
        <fullName evidence="1">Uncharacterized protein</fullName>
    </submittedName>
</protein>
<organism evidence="1 2">
    <name type="scientific">Pieris brassicae</name>
    <name type="common">White butterfly</name>
    <name type="synonym">Large white butterfly</name>
    <dbReference type="NCBI Taxonomy" id="7116"/>
    <lineage>
        <taxon>Eukaryota</taxon>
        <taxon>Metazoa</taxon>
        <taxon>Ecdysozoa</taxon>
        <taxon>Arthropoda</taxon>
        <taxon>Hexapoda</taxon>
        <taxon>Insecta</taxon>
        <taxon>Pterygota</taxon>
        <taxon>Neoptera</taxon>
        <taxon>Endopterygota</taxon>
        <taxon>Lepidoptera</taxon>
        <taxon>Glossata</taxon>
        <taxon>Ditrysia</taxon>
        <taxon>Papilionoidea</taxon>
        <taxon>Pieridae</taxon>
        <taxon>Pierinae</taxon>
        <taxon>Pieris</taxon>
    </lineage>
</organism>
<comment type="caution">
    <text evidence="1">The sequence shown here is derived from an EMBL/GenBank/DDBJ whole genome shotgun (WGS) entry which is preliminary data.</text>
</comment>
<name>A0A9P0TCR1_PIEBR</name>
<evidence type="ECO:0000313" key="1">
    <source>
        <dbReference type="EMBL" id="CAH4022384.1"/>
    </source>
</evidence>
<sequence>MGYSYYDTANDTITKTRVNVGKNIILNVNIEANNNKASDLQAVFTDPSCKSCANCMERVVRAHKVHRLSKIRDDDIYQLLTKKDNKIKEKRSVHFETKGEKKSKKSKAKKSVSVIKYNENGEIYALKVKETNNQLISEPNVTRAISTTCQVYSIQKSLPCESPEADLILTASKRKTNKKNKKVQGKRETNVPTEEAVIASVFRKRHVDNSELQEHYMTSLEEMY</sequence>